<dbReference type="PANTHER" id="PTHR43649">
    <property type="entry name" value="ARABINOSE-BINDING PROTEIN-RELATED"/>
    <property type="match status" value="1"/>
</dbReference>
<keyword evidence="9" id="KW-1185">Reference proteome</keyword>
<proteinExistence type="inferred from homology"/>
<dbReference type="PROSITE" id="PS51318">
    <property type="entry name" value="TAT"/>
    <property type="match status" value="1"/>
</dbReference>
<comment type="subcellular location">
    <subcellularLocation>
        <location evidence="1">Periplasm</location>
    </subcellularLocation>
</comment>
<name>A0ABR7RJQ2_9PROT</name>
<evidence type="ECO:0000256" key="2">
    <source>
        <dbReference type="ARBA" id="ARBA00008520"/>
    </source>
</evidence>
<dbReference type="Gene3D" id="3.40.190.10">
    <property type="entry name" value="Periplasmic binding protein-like II"/>
    <property type="match status" value="2"/>
</dbReference>
<comment type="similarity">
    <text evidence="2">Belongs to the bacterial solute-binding protein 1 family.</text>
</comment>
<protein>
    <submittedName>
        <fullName evidence="8">Extracellular solute-binding protein</fullName>
    </submittedName>
</protein>
<evidence type="ECO:0000256" key="1">
    <source>
        <dbReference type="ARBA" id="ARBA00004418"/>
    </source>
</evidence>
<keyword evidence="3" id="KW-1003">Cell membrane</keyword>
<evidence type="ECO:0000256" key="6">
    <source>
        <dbReference type="ARBA" id="ARBA00023139"/>
    </source>
</evidence>
<dbReference type="InterPro" id="IPR006059">
    <property type="entry name" value="SBP"/>
</dbReference>
<dbReference type="PANTHER" id="PTHR43649:SF33">
    <property type="entry name" value="POLYGALACTURONAN_RHAMNOGALACTURONAN-BINDING PROTEIN YTCQ"/>
    <property type="match status" value="1"/>
</dbReference>
<reference evidence="8 9" key="1">
    <citation type="journal article" date="2013" name="Int. J. Syst. Evol. Microbiol.">
        <title>Roseomonas aerophila sp. nov., isolated from air.</title>
        <authorList>
            <person name="Kim S.J."/>
            <person name="Weon H.Y."/>
            <person name="Ahn J.H."/>
            <person name="Hong S.B."/>
            <person name="Seok S.J."/>
            <person name="Whang K.S."/>
            <person name="Kwon S.W."/>
        </authorList>
    </citation>
    <scope>NUCLEOTIDE SEQUENCE [LARGE SCALE GENOMIC DNA]</scope>
    <source>
        <strain evidence="8 9">NBRC 108923</strain>
    </source>
</reference>
<dbReference type="EMBL" id="JACTVA010000010">
    <property type="protein sequence ID" value="MBC9206810.1"/>
    <property type="molecule type" value="Genomic_DNA"/>
</dbReference>
<keyword evidence="7" id="KW-0449">Lipoprotein</keyword>
<dbReference type="Pfam" id="PF01547">
    <property type="entry name" value="SBP_bac_1"/>
    <property type="match status" value="1"/>
</dbReference>
<dbReference type="Proteomes" id="UP000626026">
    <property type="component" value="Unassembled WGS sequence"/>
</dbReference>
<evidence type="ECO:0000256" key="4">
    <source>
        <dbReference type="ARBA" id="ARBA00022729"/>
    </source>
</evidence>
<organism evidence="8 9">
    <name type="scientific">Teichococcus aerophilus</name>
    <dbReference type="NCBI Taxonomy" id="1224513"/>
    <lineage>
        <taxon>Bacteria</taxon>
        <taxon>Pseudomonadati</taxon>
        <taxon>Pseudomonadota</taxon>
        <taxon>Alphaproteobacteria</taxon>
        <taxon>Acetobacterales</taxon>
        <taxon>Roseomonadaceae</taxon>
        <taxon>Roseomonas</taxon>
    </lineage>
</organism>
<keyword evidence="6" id="KW-0564">Palmitate</keyword>
<sequence length="429" mass="46265">MEKDPMRLTRRAILGTTAALLAAPSLARAQARRLDILSHRVHQQVLTQGAAGDLTADWRRQQNAELSWTTADIAPLQDRLLREASLPATDFGIGYLLNSRATPEVGNLLEPLDSLLASAPIEQWEDIAPGLREAMRVGGHTIAVPVRHATNGLFYNKALLEQRGIAAPPRSLEELVDQARQLTFRPSGAAPVTGMVMTAALAAYPVMFARAFGGDFITPDRKLLPDPDAMVKAIAVIRGMFEAGSLPRGYATTTNEDQVTWLQQGRAAFAILPFSRHAQLNRAEQSRFPGQIEAMEMPVSTTSPAGLKMAAAVEFWSMSIPRNARDKALAWSFIRAMSSPAVTTGAARNGNGPVRLSTYADATFAEANPVAKVEAAALASARVPFPAFAEASRAEAIFVEEVQSAVLGRSTPEQAVERTMTRVRPLLPA</sequence>
<dbReference type="InterPro" id="IPR050490">
    <property type="entry name" value="Bact_solute-bd_prot1"/>
</dbReference>
<keyword evidence="4" id="KW-0732">Signal</keyword>
<dbReference type="SUPFAM" id="SSF53850">
    <property type="entry name" value="Periplasmic binding protein-like II"/>
    <property type="match status" value="1"/>
</dbReference>
<gene>
    <name evidence="8" type="ORF">IBL26_08175</name>
</gene>
<dbReference type="InterPro" id="IPR006311">
    <property type="entry name" value="TAT_signal"/>
</dbReference>
<evidence type="ECO:0000313" key="8">
    <source>
        <dbReference type="EMBL" id="MBC9206810.1"/>
    </source>
</evidence>
<comment type="caution">
    <text evidence="8">The sequence shown here is derived from an EMBL/GenBank/DDBJ whole genome shotgun (WGS) entry which is preliminary data.</text>
</comment>
<keyword evidence="5" id="KW-0472">Membrane</keyword>
<evidence type="ECO:0000256" key="7">
    <source>
        <dbReference type="ARBA" id="ARBA00023288"/>
    </source>
</evidence>
<evidence type="ECO:0000256" key="3">
    <source>
        <dbReference type="ARBA" id="ARBA00022475"/>
    </source>
</evidence>
<evidence type="ECO:0000256" key="5">
    <source>
        <dbReference type="ARBA" id="ARBA00023136"/>
    </source>
</evidence>
<evidence type="ECO:0000313" key="9">
    <source>
        <dbReference type="Proteomes" id="UP000626026"/>
    </source>
</evidence>
<accession>A0ABR7RJQ2</accession>